<evidence type="ECO:0000256" key="1">
    <source>
        <dbReference type="SAM" id="MobiDB-lite"/>
    </source>
</evidence>
<dbReference type="AlphaFoldDB" id="A0A2V5H8U4"/>
<reference evidence="2 3" key="1">
    <citation type="submission" date="2018-02" db="EMBL/GenBank/DDBJ databases">
        <title>The genomes of Aspergillus section Nigri reveals drivers in fungal speciation.</title>
        <authorList>
            <consortium name="DOE Joint Genome Institute"/>
            <person name="Vesth T.C."/>
            <person name="Nybo J."/>
            <person name="Theobald S."/>
            <person name="Brandl J."/>
            <person name="Frisvad J.C."/>
            <person name="Nielsen K.F."/>
            <person name="Lyhne E.K."/>
            <person name="Kogle M.E."/>
            <person name="Kuo A."/>
            <person name="Riley R."/>
            <person name="Clum A."/>
            <person name="Nolan M."/>
            <person name="Lipzen A."/>
            <person name="Salamov A."/>
            <person name="Henrissat B."/>
            <person name="Wiebenga A."/>
            <person name="De vries R.P."/>
            <person name="Grigoriev I.V."/>
            <person name="Mortensen U.H."/>
            <person name="Andersen M.R."/>
            <person name="Baker S.E."/>
        </authorList>
    </citation>
    <scope>NUCLEOTIDE SEQUENCE [LARGE SCALE GENOMIC DNA]</scope>
    <source>
        <strain evidence="2 3">CBS 115571</strain>
    </source>
</reference>
<feature type="region of interest" description="Disordered" evidence="1">
    <location>
        <begin position="182"/>
        <end position="212"/>
    </location>
</feature>
<proteinExistence type="predicted"/>
<dbReference type="Proteomes" id="UP000249829">
    <property type="component" value="Unassembled WGS sequence"/>
</dbReference>
<organism evidence="2 3">
    <name type="scientific">Aspergillus violaceofuscus (strain CBS 115571)</name>
    <dbReference type="NCBI Taxonomy" id="1450538"/>
    <lineage>
        <taxon>Eukaryota</taxon>
        <taxon>Fungi</taxon>
        <taxon>Dikarya</taxon>
        <taxon>Ascomycota</taxon>
        <taxon>Pezizomycotina</taxon>
        <taxon>Eurotiomycetes</taxon>
        <taxon>Eurotiomycetidae</taxon>
        <taxon>Eurotiales</taxon>
        <taxon>Aspergillaceae</taxon>
        <taxon>Aspergillus</taxon>
    </lineage>
</organism>
<sequence length="212" mass="22642">MPISDTSPAPVSPAHAQKLSTKVRVRATSTVIRSDRISFGRDLCRVTEARVAVRTVQCFVVCRLLGYGERTAAGNCGGFQVGLCYMASLSASLPAVVCWAQERLKGYINASLLRGLGWIALSSGASAGCFWRGPPTSRGSRFRVVDASKGPILPPRMGVGVIHRRVPEEYTDMSLLVAGTARGLPSSTSRGSPSRKSMTVTVYSHEAEDPLT</sequence>
<evidence type="ECO:0000313" key="2">
    <source>
        <dbReference type="EMBL" id="PYI20755.1"/>
    </source>
</evidence>
<feature type="compositionally biased region" description="Low complexity" evidence="1">
    <location>
        <begin position="182"/>
        <end position="197"/>
    </location>
</feature>
<gene>
    <name evidence="2" type="ORF">BO99DRAFT_401657</name>
</gene>
<protein>
    <submittedName>
        <fullName evidence="2">Uncharacterized protein</fullName>
    </submittedName>
</protein>
<keyword evidence="3" id="KW-1185">Reference proteome</keyword>
<evidence type="ECO:0000313" key="3">
    <source>
        <dbReference type="Proteomes" id="UP000249829"/>
    </source>
</evidence>
<accession>A0A2V5H8U4</accession>
<name>A0A2V5H8U4_ASPV1</name>
<dbReference type="EMBL" id="KZ825123">
    <property type="protein sequence ID" value="PYI20755.1"/>
    <property type="molecule type" value="Genomic_DNA"/>
</dbReference>